<proteinExistence type="predicted"/>
<feature type="region of interest" description="Disordered" evidence="1">
    <location>
        <begin position="140"/>
        <end position="163"/>
    </location>
</feature>
<accession>A0A6J5L890</accession>
<protein>
    <submittedName>
        <fullName evidence="3">Uncharacterized protein</fullName>
    </submittedName>
</protein>
<evidence type="ECO:0000256" key="2">
    <source>
        <dbReference type="SAM" id="Phobius"/>
    </source>
</evidence>
<gene>
    <name evidence="3" type="ORF">UFOVP123_29</name>
</gene>
<dbReference type="EMBL" id="LR796244">
    <property type="protein sequence ID" value="CAB4130734.1"/>
    <property type="molecule type" value="Genomic_DNA"/>
</dbReference>
<keyword evidence="2" id="KW-0812">Transmembrane</keyword>
<evidence type="ECO:0000256" key="1">
    <source>
        <dbReference type="SAM" id="MobiDB-lite"/>
    </source>
</evidence>
<feature type="transmembrane region" description="Helical" evidence="2">
    <location>
        <begin position="69"/>
        <end position="89"/>
    </location>
</feature>
<sequence>MNPLNPPRTLFQTTDELIAFCEVMVWAFVVGIVMIVFGGLVFTMLYSVTFVQQPIKTMAPIDMAYTKMLNDIVLLMTGSITTLIGMRVAKKASEMIAQKVAPALVQPPPAPAPAPALVVNPSASVVNSSMPDWNFMGYKNPDLDENWTPPPPPTTPADHQEPDDVREAIALARKEAE</sequence>
<keyword evidence="2" id="KW-0472">Membrane</keyword>
<keyword evidence="2" id="KW-1133">Transmembrane helix</keyword>
<reference evidence="3" key="1">
    <citation type="submission" date="2020-04" db="EMBL/GenBank/DDBJ databases">
        <authorList>
            <person name="Chiriac C."/>
            <person name="Salcher M."/>
            <person name="Ghai R."/>
            <person name="Kavagutti S V."/>
        </authorList>
    </citation>
    <scope>NUCLEOTIDE SEQUENCE</scope>
</reference>
<evidence type="ECO:0000313" key="3">
    <source>
        <dbReference type="EMBL" id="CAB4130734.1"/>
    </source>
</evidence>
<organism evidence="3">
    <name type="scientific">uncultured Caudovirales phage</name>
    <dbReference type="NCBI Taxonomy" id="2100421"/>
    <lineage>
        <taxon>Viruses</taxon>
        <taxon>Duplodnaviria</taxon>
        <taxon>Heunggongvirae</taxon>
        <taxon>Uroviricota</taxon>
        <taxon>Caudoviricetes</taxon>
        <taxon>Peduoviridae</taxon>
        <taxon>Maltschvirus</taxon>
        <taxon>Maltschvirus maltsch</taxon>
    </lineage>
</organism>
<feature type="transmembrane region" description="Helical" evidence="2">
    <location>
        <begin position="23"/>
        <end position="48"/>
    </location>
</feature>
<name>A0A6J5L890_9CAUD</name>